<organism evidence="1 2">
    <name type="scientific">Aldrovandia affinis</name>
    <dbReference type="NCBI Taxonomy" id="143900"/>
    <lineage>
        <taxon>Eukaryota</taxon>
        <taxon>Metazoa</taxon>
        <taxon>Chordata</taxon>
        <taxon>Craniata</taxon>
        <taxon>Vertebrata</taxon>
        <taxon>Euteleostomi</taxon>
        <taxon>Actinopterygii</taxon>
        <taxon>Neopterygii</taxon>
        <taxon>Teleostei</taxon>
        <taxon>Notacanthiformes</taxon>
        <taxon>Halosauridae</taxon>
        <taxon>Aldrovandia</taxon>
    </lineage>
</organism>
<dbReference type="Proteomes" id="UP001221898">
    <property type="component" value="Unassembled WGS sequence"/>
</dbReference>
<gene>
    <name evidence="1" type="ORF">AAFF_G00104440</name>
</gene>
<dbReference type="EMBL" id="JAINUG010000017">
    <property type="protein sequence ID" value="KAJ8412862.1"/>
    <property type="molecule type" value="Genomic_DNA"/>
</dbReference>
<proteinExistence type="predicted"/>
<accession>A0AAD7T1T9</accession>
<sequence>MRRISRSDWAMTPLPSYLTVHSVADNPRRGRVERSHVQLRLTLAAAGLAHRGPWATLCHYCVRRCWVILTHFSHRCSLFVSLFTGNECVDPPERIRNISVRQSLRGRTEL</sequence>
<protein>
    <submittedName>
        <fullName evidence="1">Uncharacterized protein</fullName>
    </submittedName>
</protein>
<name>A0AAD7T1T9_9TELE</name>
<comment type="caution">
    <text evidence="1">The sequence shown here is derived from an EMBL/GenBank/DDBJ whole genome shotgun (WGS) entry which is preliminary data.</text>
</comment>
<evidence type="ECO:0000313" key="2">
    <source>
        <dbReference type="Proteomes" id="UP001221898"/>
    </source>
</evidence>
<keyword evidence="2" id="KW-1185">Reference proteome</keyword>
<dbReference type="AlphaFoldDB" id="A0AAD7T1T9"/>
<reference evidence="1" key="1">
    <citation type="journal article" date="2023" name="Science">
        <title>Genome structures resolve the early diversification of teleost fishes.</title>
        <authorList>
            <person name="Parey E."/>
            <person name="Louis A."/>
            <person name="Montfort J."/>
            <person name="Bouchez O."/>
            <person name="Roques C."/>
            <person name="Iampietro C."/>
            <person name="Lluch J."/>
            <person name="Castinel A."/>
            <person name="Donnadieu C."/>
            <person name="Desvignes T."/>
            <person name="Floi Bucao C."/>
            <person name="Jouanno E."/>
            <person name="Wen M."/>
            <person name="Mejri S."/>
            <person name="Dirks R."/>
            <person name="Jansen H."/>
            <person name="Henkel C."/>
            <person name="Chen W.J."/>
            <person name="Zahm M."/>
            <person name="Cabau C."/>
            <person name="Klopp C."/>
            <person name="Thompson A.W."/>
            <person name="Robinson-Rechavi M."/>
            <person name="Braasch I."/>
            <person name="Lecointre G."/>
            <person name="Bobe J."/>
            <person name="Postlethwait J.H."/>
            <person name="Berthelot C."/>
            <person name="Roest Crollius H."/>
            <person name="Guiguen Y."/>
        </authorList>
    </citation>
    <scope>NUCLEOTIDE SEQUENCE</scope>
    <source>
        <strain evidence="1">NC1722</strain>
    </source>
</reference>
<evidence type="ECO:0000313" key="1">
    <source>
        <dbReference type="EMBL" id="KAJ8412862.1"/>
    </source>
</evidence>